<sequence length="118" mass="13472">MLHCYDLVDWIAYFSVIFHHHKRDWIFLPFFPESGADLQALLSDAQLAAVHDLLNSKEAHEPGNMPLITSTLLRSICDNARPSVSEAEKQRLYSIYSQFLDAKRSAAAQVFLIHPLTF</sequence>
<reference evidence="1 2" key="1">
    <citation type="submission" date="2019-05" db="EMBL/GenBank/DDBJ databases">
        <title>Mikania micrantha, genome provides insights into the molecular mechanism of rapid growth.</title>
        <authorList>
            <person name="Liu B."/>
        </authorList>
    </citation>
    <scope>NUCLEOTIDE SEQUENCE [LARGE SCALE GENOMIC DNA]</scope>
    <source>
        <strain evidence="1">NLD-2019</strain>
        <tissue evidence="1">Leaf</tissue>
    </source>
</reference>
<evidence type="ECO:0000313" key="2">
    <source>
        <dbReference type="Proteomes" id="UP000326396"/>
    </source>
</evidence>
<name>A0A5N6PE86_9ASTR</name>
<dbReference type="Proteomes" id="UP000326396">
    <property type="component" value="Linkage Group LG13"/>
</dbReference>
<dbReference type="EMBL" id="SZYD01000005">
    <property type="protein sequence ID" value="KAD6119426.1"/>
    <property type="molecule type" value="Genomic_DNA"/>
</dbReference>
<protein>
    <submittedName>
        <fullName evidence="1">Uncharacterized protein</fullName>
    </submittedName>
</protein>
<accession>A0A5N6PE86</accession>
<proteinExistence type="predicted"/>
<organism evidence="1 2">
    <name type="scientific">Mikania micrantha</name>
    <name type="common">bitter vine</name>
    <dbReference type="NCBI Taxonomy" id="192012"/>
    <lineage>
        <taxon>Eukaryota</taxon>
        <taxon>Viridiplantae</taxon>
        <taxon>Streptophyta</taxon>
        <taxon>Embryophyta</taxon>
        <taxon>Tracheophyta</taxon>
        <taxon>Spermatophyta</taxon>
        <taxon>Magnoliopsida</taxon>
        <taxon>eudicotyledons</taxon>
        <taxon>Gunneridae</taxon>
        <taxon>Pentapetalae</taxon>
        <taxon>asterids</taxon>
        <taxon>campanulids</taxon>
        <taxon>Asterales</taxon>
        <taxon>Asteraceae</taxon>
        <taxon>Asteroideae</taxon>
        <taxon>Heliantheae alliance</taxon>
        <taxon>Eupatorieae</taxon>
        <taxon>Mikania</taxon>
    </lineage>
</organism>
<keyword evidence="2" id="KW-1185">Reference proteome</keyword>
<comment type="caution">
    <text evidence="1">The sequence shown here is derived from an EMBL/GenBank/DDBJ whole genome shotgun (WGS) entry which is preliminary data.</text>
</comment>
<dbReference type="AlphaFoldDB" id="A0A5N6PE86"/>
<dbReference type="OrthoDB" id="1931278at2759"/>
<evidence type="ECO:0000313" key="1">
    <source>
        <dbReference type="EMBL" id="KAD6119426.1"/>
    </source>
</evidence>
<gene>
    <name evidence="1" type="ORF">E3N88_10697</name>
</gene>
<dbReference type="Gene3D" id="1.10.8.60">
    <property type="match status" value="1"/>
</dbReference>